<evidence type="ECO:0000256" key="2">
    <source>
        <dbReference type="ARBA" id="ARBA00005755"/>
    </source>
</evidence>
<evidence type="ECO:0000256" key="11">
    <source>
        <dbReference type="ARBA" id="ARBA00023242"/>
    </source>
</evidence>
<keyword evidence="4 12" id="KW-0548">Nucleotidyltransferase</keyword>
<dbReference type="GO" id="GO:0006273">
    <property type="term" value="P:lagging strand elongation"/>
    <property type="evidence" value="ECO:0007669"/>
    <property type="project" value="TreeGrafter"/>
</dbReference>
<evidence type="ECO:0000256" key="5">
    <source>
        <dbReference type="ARBA" id="ARBA00022705"/>
    </source>
</evidence>
<keyword evidence="11" id="KW-0539">Nucleus</keyword>
<evidence type="ECO:0000259" key="16">
    <source>
        <dbReference type="Pfam" id="PF08996"/>
    </source>
</evidence>
<evidence type="ECO:0000256" key="12">
    <source>
        <dbReference type="RuleBase" id="RU000442"/>
    </source>
</evidence>
<evidence type="ECO:0000256" key="8">
    <source>
        <dbReference type="ARBA" id="ARBA00022833"/>
    </source>
</evidence>
<dbReference type="SUPFAM" id="SSF53098">
    <property type="entry name" value="Ribonuclease H-like"/>
    <property type="match status" value="1"/>
</dbReference>
<dbReference type="GO" id="GO:0003682">
    <property type="term" value="F:chromatin binding"/>
    <property type="evidence" value="ECO:0007669"/>
    <property type="project" value="TreeGrafter"/>
</dbReference>
<feature type="compositionally biased region" description="Low complexity" evidence="13">
    <location>
        <begin position="55"/>
        <end position="65"/>
    </location>
</feature>
<dbReference type="PROSITE" id="PS00116">
    <property type="entry name" value="DNA_POLYMERASE_B"/>
    <property type="match status" value="1"/>
</dbReference>
<dbReference type="Pfam" id="PF00136">
    <property type="entry name" value="DNA_pol_B"/>
    <property type="match status" value="1"/>
</dbReference>
<dbReference type="EMBL" id="BTRK01000005">
    <property type="protein sequence ID" value="GMR50861.1"/>
    <property type="molecule type" value="Genomic_DNA"/>
</dbReference>
<keyword evidence="8" id="KW-0862">Zinc</keyword>
<dbReference type="CDD" id="cd05776">
    <property type="entry name" value="DNA_polB_alpha_exo"/>
    <property type="match status" value="1"/>
</dbReference>
<dbReference type="InterPro" id="IPR006172">
    <property type="entry name" value="DNA-dir_DNA_pol_B"/>
</dbReference>
<dbReference type="GO" id="GO:0006272">
    <property type="term" value="P:leading strand elongation"/>
    <property type="evidence" value="ECO:0007669"/>
    <property type="project" value="TreeGrafter"/>
</dbReference>
<feature type="domain" description="Zinc finger DNA-directed DNA polymerase family B alpha" evidence="16">
    <location>
        <begin position="1096"/>
        <end position="1280"/>
    </location>
</feature>
<dbReference type="Gene3D" id="2.40.50.730">
    <property type="match status" value="1"/>
</dbReference>
<evidence type="ECO:0000256" key="9">
    <source>
        <dbReference type="ARBA" id="ARBA00022932"/>
    </source>
</evidence>
<dbReference type="NCBIfam" id="TIGR00592">
    <property type="entry name" value="pol2"/>
    <property type="match status" value="1"/>
</dbReference>
<keyword evidence="18" id="KW-1185">Reference proteome</keyword>
<dbReference type="InterPro" id="IPR038256">
    <property type="entry name" value="Pol_alpha_znc_sf"/>
</dbReference>
<dbReference type="Gene3D" id="3.30.420.10">
    <property type="entry name" value="Ribonuclease H-like superfamily/Ribonuclease H"/>
    <property type="match status" value="1"/>
</dbReference>
<dbReference type="GO" id="GO:0000166">
    <property type="term" value="F:nucleotide binding"/>
    <property type="evidence" value="ECO:0007669"/>
    <property type="project" value="InterPro"/>
</dbReference>
<dbReference type="InterPro" id="IPR042087">
    <property type="entry name" value="DNA_pol_B_thumb"/>
</dbReference>
<dbReference type="Pfam" id="PF03104">
    <property type="entry name" value="DNA_pol_B_exo1"/>
    <property type="match status" value="1"/>
</dbReference>
<evidence type="ECO:0000256" key="1">
    <source>
        <dbReference type="ARBA" id="ARBA00004123"/>
    </source>
</evidence>
<comment type="subcellular location">
    <subcellularLocation>
        <location evidence="1">Nucleus</location>
    </subcellularLocation>
</comment>
<dbReference type="EC" id="2.7.7.7" evidence="12"/>
<dbReference type="PANTHER" id="PTHR45861">
    <property type="entry name" value="DNA POLYMERASE ALPHA CATALYTIC SUBUNIT"/>
    <property type="match status" value="1"/>
</dbReference>
<evidence type="ECO:0000259" key="14">
    <source>
        <dbReference type="Pfam" id="PF00136"/>
    </source>
</evidence>
<dbReference type="SUPFAM" id="SSF56672">
    <property type="entry name" value="DNA/RNA polymerases"/>
    <property type="match status" value="1"/>
</dbReference>
<evidence type="ECO:0000256" key="13">
    <source>
        <dbReference type="SAM" id="MobiDB-lite"/>
    </source>
</evidence>
<feature type="region of interest" description="Disordered" evidence="13">
    <location>
        <begin position="654"/>
        <end position="691"/>
    </location>
</feature>
<dbReference type="SMART" id="SM00486">
    <property type="entry name" value="POLBc"/>
    <property type="match status" value="1"/>
</dbReference>
<dbReference type="SUPFAM" id="SSF90234">
    <property type="entry name" value="Zinc finger domain of DNA polymerase-alpha"/>
    <property type="match status" value="1"/>
</dbReference>
<dbReference type="FunFam" id="1.10.287.690:FF:000003">
    <property type="entry name" value="DNA polymerase"/>
    <property type="match status" value="1"/>
</dbReference>
<evidence type="ECO:0000256" key="6">
    <source>
        <dbReference type="ARBA" id="ARBA00022723"/>
    </source>
</evidence>
<dbReference type="Gene3D" id="3.30.70.2820">
    <property type="match status" value="1"/>
</dbReference>
<feature type="compositionally biased region" description="Acidic residues" evidence="13">
    <location>
        <begin position="82"/>
        <end position="92"/>
    </location>
</feature>
<evidence type="ECO:0000256" key="4">
    <source>
        <dbReference type="ARBA" id="ARBA00022695"/>
    </source>
</evidence>
<reference evidence="18" key="1">
    <citation type="submission" date="2022-10" db="EMBL/GenBank/DDBJ databases">
        <title>Genome assembly of Pristionchus species.</title>
        <authorList>
            <person name="Yoshida K."/>
            <person name="Sommer R.J."/>
        </authorList>
    </citation>
    <scope>NUCLEOTIDE SEQUENCE [LARGE SCALE GENOMIC DNA]</scope>
    <source>
        <strain evidence="18">RS5460</strain>
    </source>
</reference>
<evidence type="ECO:0000313" key="18">
    <source>
        <dbReference type="Proteomes" id="UP001328107"/>
    </source>
</evidence>
<keyword evidence="5 12" id="KW-0235">DNA replication</keyword>
<feature type="domain" description="DNA-directed DNA polymerase family B multifunctional" evidence="14">
    <location>
        <begin position="612"/>
        <end position="1063"/>
    </location>
</feature>
<dbReference type="GO" id="GO:0008270">
    <property type="term" value="F:zinc ion binding"/>
    <property type="evidence" value="ECO:0007669"/>
    <property type="project" value="UniProtKB-KW"/>
</dbReference>
<evidence type="ECO:0000256" key="10">
    <source>
        <dbReference type="ARBA" id="ARBA00023125"/>
    </source>
</evidence>
<gene>
    <name evidence="17" type="ORF">PMAYCL1PPCAC_21056</name>
</gene>
<feature type="region of interest" description="Disordered" evidence="13">
    <location>
        <begin position="33"/>
        <end position="92"/>
    </location>
</feature>
<dbReference type="InterPro" id="IPR006134">
    <property type="entry name" value="DNA-dir_DNA_pol_B_multi_dom"/>
</dbReference>
<dbReference type="Proteomes" id="UP001328107">
    <property type="component" value="Unassembled WGS sequence"/>
</dbReference>
<dbReference type="InterPro" id="IPR023211">
    <property type="entry name" value="DNA_pol_palm_dom_sf"/>
</dbReference>
<dbReference type="InterPro" id="IPR043502">
    <property type="entry name" value="DNA/RNA_pol_sf"/>
</dbReference>
<feature type="domain" description="DNA-directed DNA polymerase family B exonuclease" evidence="15">
    <location>
        <begin position="289"/>
        <end position="545"/>
    </location>
</feature>
<dbReference type="InterPro" id="IPR012337">
    <property type="entry name" value="RNaseH-like_sf"/>
</dbReference>
<protein>
    <recommendedName>
        <fullName evidence="12">DNA polymerase</fullName>
        <ecNumber evidence="12">2.7.7.7</ecNumber>
    </recommendedName>
</protein>
<accession>A0AAN5CUH4</accession>
<dbReference type="InterPro" id="IPR017964">
    <property type="entry name" value="DNA-dir_DNA_pol_B_CS"/>
</dbReference>
<dbReference type="Gene3D" id="1.10.287.690">
    <property type="entry name" value="Helix hairpin bin"/>
    <property type="match status" value="1"/>
</dbReference>
<dbReference type="InterPro" id="IPR036397">
    <property type="entry name" value="RNaseH_sf"/>
</dbReference>
<dbReference type="InterPro" id="IPR045846">
    <property type="entry name" value="POLBc_alpha"/>
</dbReference>
<sequence>AMNDLLKEAEEIEETNPFRCREASSDYIKPTVARRFNPSHESTAKPVAKPASRTVPVKRAAAVSVSPPPIAEKKPKKHEIESFSEDDFGMDVDDEMKESKPEVNIKEEANAEQEATENNVSMMFNDWNEMPKTGDNTDRQPSTMNQGSETFYREIEGKRILRIFWMDAYEDDKKHPGVVYLFGRVFTSPGISSSICVVVKNIRRQIFVLPKQKEDGTSFPMVEVYNEVKDLLMNTHGVMEVKSKPSERKFINDGTTADAADPVAVMEMQYYESKTSRINPAHEGKTFTRIYNATTTSMERLLVECRMKGPGWINVSNYESATSKVSWCAYEFTVDMADDLTGCEKKRPQNIVFDSATTDPSPPIRMMCINVVTALNAKKEPEILAISYLMNTSASIENPSTDTREFRRMAFICEPPTGVALPFDLQKRLDEKGLNTDTVKIVKSEKNLVCAFLNSLSSEEKGSEPDCFVGHDLQATITLLMAKCDKHKIVGLSWSRLSRLRRSATAKQLGHSKAAHWEVTAGRLMLDSRAAAMELVHSRNYDLTELTKSLLGKDRTELLPHEVIGKYCCSSAGIIHLLNESWLECYRPLCILAQIQAVPLFRGITNICGGVMSRTLLGGRAERNEFLLLHAFHRAGLIAPDKYQHVFTTNNKNGKIKSKREDTQLSRAEDEDEEKRTTHSSTAPKGAQYSGGLVLEPKKGLYDTLVLLLDFNSLYPSIIQQFNICFTTIRHEKNGNDLPEEPKGTSVKGILPTEIENLVTQRYSVKNLMTNERNPEKKKQFDIRQKALKLTANSMYGCLGFAQSRFYAKPLAALVTAKGREILMQTKASVEKLDYEVIYGDTDSIMVNTGDLDMKRANKIAKEITKMVNERHKKIELEHEGTFRRMLLLKKKKYAALIIQDNGKTKQELKGLDIVRRDWSMLAKKIGSDVVDVLLNPSLSREELVEQINKLLITLKEDLGNDSVALDMFSIYKSLTRDPSKYENVQQQPHAAVARRMNESGQKNYKQGDIVEYVICQDGTAVSATQRAYHKQEMKARADLKIDFQYYLAQQVHPVVSRLCAPIDELDAVRIAELLGLDGSQYRHKMNGVEDNGPIWQENFDHCDSIRIVCPTCDHINEIREIFRGEGMNRRASLDCCGNCEAPFHKDDACVYNQFSRQLSALVDKQATAAYVCEDIVCATKTRSLPMRVTRDGLECPKCRTSFMQKEYTAKRLFEQQTFFDRLLDLHTAVKAIKSADQRTTIEYRPDYCAVDNLCRQLKRLNDEYMKKNTYNIVDLCFLFGPMMSK</sequence>
<feature type="non-terminal residue" evidence="17">
    <location>
        <position position="1"/>
    </location>
</feature>
<dbReference type="InterPro" id="IPR006133">
    <property type="entry name" value="DNA-dir_DNA_pol_B_exonuc"/>
</dbReference>
<feature type="compositionally biased region" description="Basic and acidic residues" evidence="13">
    <location>
        <begin position="659"/>
        <end position="668"/>
    </location>
</feature>
<name>A0AAN5CUH4_9BILA</name>
<evidence type="ECO:0000259" key="15">
    <source>
        <dbReference type="Pfam" id="PF03104"/>
    </source>
</evidence>
<dbReference type="GO" id="GO:0003697">
    <property type="term" value="F:single-stranded DNA binding"/>
    <property type="evidence" value="ECO:0007669"/>
    <property type="project" value="TreeGrafter"/>
</dbReference>
<keyword evidence="3 12" id="KW-0808">Transferase</keyword>
<dbReference type="Gene3D" id="1.10.3200.20">
    <property type="entry name" value="DNA Polymerase alpha, zinc finger"/>
    <property type="match status" value="1"/>
</dbReference>
<dbReference type="Gene3D" id="1.10.132.60">
    <property type="entry name" value="DNA polymerase family B, C-terminal domain"/>
    <property type="match status" value="1"/>
</dbReference>
<comment type="similarity">
    <text evidence="2 12">Belongs to the DNA polymerase type-B family.</text>
</comment>
<dbReference type="PANTHER" id="PTHR45861:SF1">
    <property type="entry name" value="DNA POLYMERASE ALPHA CATALYTIC SUBUNIT"/>
    <property type="match status" value="1"/>
</dbReference>
<organism evidence="17 18">
    <name type="scientific">Pristionchus mayeri</name>
    <dbReference type="NCBI Taxonomy" id="1317129"/>
    <lineage>
        <taxon>Eukaryota</taxon>
        <taxon>Metazoa</taxon>
        <taxon>Ecdysozoa</taxon>
        <taxon>Nematoda</taxon>
        <taxon>Chromadorea</taxon>
        <taxon>Rhabditida</taxon>
        <taxon>Rhabditina</taxon>
        <taxon>Diplogasteromorpha</taxon>
        <taxon>Diplogasteroidea</taxon>
        <taxon>Neodiplogasteridae</taxon>
        <taxon>Pristionchus</taxon>
    </lineage>
</organism>
<keyword evidence="7" id="KW-0863">Zinc-finger</keyword>
<dbReference type="GO" id="GO:0005658">
    <property type="term" value="C:alpha DNA polymerase:primase complex"/>
    <property type="evidence" value="ECO:0007669"/>
    <property type="project" value="UniProtKB-ARBA"/>
</dbReference>
<evidence type="ECO:0000256" key="3">
    <source>
        <dbReference type="ARBA" id="ARBA00022679"/>
    </source>
</evidence>
<proteinExistence type="inferred from homology"/>
<dbReference type="CDD" id="cd05532">
    <property type="entry name" value="POLBc_alpha"/>
    <property type="match status" value="1"/>
</dbReference>
<comment type="caution">
    <text evidence="17">The sequence shown here is derived from an EMBL/GenBank/DDBJ whole genome shotgun (WGS) entry which is preliminary data.</text>
</comment>
<keyword evidence="9 12" id="KW-0239">DNA-directed DNA polymerase</keyword>
<dbReference type="Gene3D" id="6.10.10.100">
    <property type="match status" value="1"/>
</dbReference>
<comment type="catalytic activity">
    <reaction evidence="12">
        <text>DNA(n) + a 2'-deoxyribonucleoside 5'-triphosphate = DNA(n+1) + diphosphate</text>
        <dbReference type="Rhea" id="RHEA:22508"/>
        <dbReference type="Rhea" id="RHEA-COMP:17339"/>
        <dbReference type="Rhea" id="RHEA-COMP:17340"/>
        <dbReference type="ChEBI" id="CHEBI:33019"/>
        <dbReference type="ChEBI" id="CHEBI:61560"/>
        <dbReference type="ChEBI" id="CHEBI:173112"/>
        <dbReference type="EC" id="2.7.7.7"/>
    </reaction>
</comment>
<dbReference type="GO" id="GO:0003688">
    <property type="term" value="F:DNA replication origin binding"/>
    <property type="evidence" value="ECO:0007669"/>
    <property type="project" value="TreeGrafter"/>
</dbReference>
<evidence type="ECO:0000313" key="17">
    <source>
        <dbReference type="EMBL" id="GMR50861.1"/>
    </source>
</evidence>
<dbReference type="GO" id="GO:1902975">
    <property type="term" value="P:mitotic DNA replication initiation"/>
    <property type="evidence" value="ECO:0007669"/>
    <property type="project" value="InterPro"/>
</dbReference>
<evidence type="ECO:0000256" key="7">
    <source>
        <dbReference type="ARBA" id="ARBA00022771"/>
    </source>
</evidence>
<dbReference type="Pfam" id="PF08996">
    <property type="entry name" value="zf-DNA_Pol"/>
    <property type="match status" value="1"/>
</dbReference>
<keyword evidence="10 12" id="KW-0238">DNA-binding</keyword>
<dbReference type="Gene3D" id="3.90.1600.10">
    <property type="entry name" value="Palm domain of DNA polymerase"/>
    <property type="match status" value="1"/>
</dbReference>
<keyword evidence="6" id="KW-0479">Metal-binding</keyword>
<dbReference type="GO" id="GO:0003887">
    <property type="term" value="F:DNA-directed DNA polymerase activity"/>
    <property type="evidence" value="ECO:0007669"/>
    <property type="project" value="UniProtKB-KW"/>
</dbReference>
<dbReference type="InterPro" id="IPR015088">
    <property type="entry name" value="Znf_DNA-dir_DNA_pol_B_alpha"/>
</dbReference>
<dbReference type="PRINTS" id="PR00106">
    <property type="entry name" value="DNAPOLB"/>
</dbReference>